<proteinExistence type="predicted"/>
<sequence length="157" mass="16854">MQNCVFTGVNFNSPMLGSAMSNACPAFTFILAVIFRMEKERLGSLKSQVKILGTIVSISGALTVTFYKCPSLWYASTPSQSNSATDLHSTPHFMSSDMLASASDWVIGGFFFAVASLSIATWNILQAAAVKGYPSGITVVYCLFGAIQYTMVSMIAE</sequence>
<keyword evidence="3 4" id="KW-0472">Membrane</keyword>
<evidence type="ECO:0000256" key="2">
    <source>
        <dbReference type="ARBA" id="ARBA00022989"/>
    </source>
</evidence>
<feature type="transmembrane region" description="Helical" evidence="4">
    <location>
        <begin position="105"/>
        <end position="125"/>
    </location>
</feature>
<evidence type="ECO:0000313" key="5">
    <source>
        <dbReference type="EnsemblPlants" id="Kaladp0070s0009.1.v1.1"/>
    </source>
</evidence>
<organism evidence="5 6">
    <name type="scientific">Kalanchoe fedtschenkoi</name>
    <name type="common">Lavender scallops</name>
    <name type="synonym">South American air plant</name>
    <dbReference type="NCBI Taxonomy" id="63787"/>
    <lineage>
        <taxon>Eukaryota</taxon>
        <taxon>Viridiplantae</taxon>
        <taxon>Streptophyta</taxon>
        <taxon>Embryophyta</taxon>
        <taxon>Tracheophyta</taxon>
        <taxon>Spermatophyta</taxon>
        <taxon>Magnoliopsida</taxon>
        <taxon>eudicotyledons</taxon>
        <taxon>Gunneridae</taxon>
        <taxon>Pentapetalae</taxon>
        <taxon>Saxifragales</taxon>
        <taxon>Crassulaceae</taxon>
        <taxon>Kalanchoe</taxon>
    </lineage>
</organism>
<dbReference type="Proteomes" id="UP000594263">
    <property type="component" value="Unplaced"/>
</dbReference>
<evidence type="ECO:0000313" key="6">
    <source>
        <dbReference type="Proteomes" id="UP000594263"/>
    </source>
</evidence>
<dbReference type="OMA" id="TIMILEC"/>
<accession>A0A7N1A140</accession>
<feature type="transmembrane region" description="Helical" evidence="4">
    <location>
        <begin position="15"/>
        <end position="37"/>
    </location>
</feature>
<reference evidence="5" key="1">
    <citation type="submission" date="2021-01" db="UniProtKB">
        <authorList>
            <consortium name="EnsemblPlants"/>
        </authorList>
    </citation>
    <scope>IDENTIFICATION</scope>
</reference>
<keyword evidence="1 4" id="KW-0812">Transmembrane</keyword>
<protein>
    <recommendedName>
        <fullName evidence="7">WAT1-related protein</fullName>
    </recommendedName>
</protein>
<evidence type="ECO:0000256" key="4">
    <source>
        <dbReference type="SAM" id="Phobius"/>
    </source>
</evidence>
<keyword evidence="6" id="KW-1185">Reference proteome</keyword>
<evidence type="ECO:0008006" key="7">
    <source>
        <dbReference type="Google" id="ProtNLM"/>
    </source>
</evidence>
<name>A0A7N1A140_KALFE</name>
<dbReference type="AlphaFoldDB" id="A0A7N1A140"/>
<dbReference type="EnsemblPlants" id="Kaladp0070s0009.1.v1.1">
    <property type="protein sequence ID" value="Kaladp0070s0009.1.v1.1"/>
    <property type="gene ID" value="Kaladp0070s0009.v1.1"/>
</dbReference>
<dbReference type="GO" id="GO:0016020">
    <property type="term" value="C:membrane"/>
    <property type="evidence" value="ECO:0007669"/>
    <property type="project" value="InterPro"/>
</dbReference>
<dbReference type="PANTHER" id="PTHR31218">
    <property type="entry name" value="WAT1-RELATED PROTEIN"/>
    <property type="match status" value="1"/>
</dbReference>
<evidence type="ECO:0000256" key="3">
    <source>
        <dbReference type="ARBA" id="ARBA00023136"/>
    </source>
</evidence>
<dbReference type="InterPro" id="IPR030184">
    <property type="entry name" value="WAT1-related"/>
</dbReference>
<evidence type="ECO:0000256" key="1">
    <source>
        <dbReference type="ARBA" id="ARBA00022692"/>
    </source>
</evidence>
<feature type="transmembrane region" description="Helical" evidence="4">
    <location>
        <begin position="49"/>
        <end position="67"/>
    </location>
</feature>
<feature type="transmembrane region" description="Helical" evidence="4">
    <location>
        <begin position="137"/>
        <end position="156"/>
    </location>
</feature>
<dbReference type="Gramene" id="Kaladp0070s0009.1.v1.1">
    <property type="protein sequence ID" value="Kaladp0070s0009.1.v1.1"/>
    <property type="gene ID" value="Kaladp0070s0009.v1.1"/>
</dbReference>
<keyword evidence="2 4" id="KW-1133">Transmembrane helix</keyword>
<dbReference type="GO" id="GO:0022857">
    <property type="term" value="F:transmembrane transporter activity"/>
    <property type="evidence" value="ECO:0007669"/>
    <property type="project" value="InterPro"/>
</dbReference>